<proteinExistence type="predicted"/>
<dbReference type="Pfam" id="PF00005">
    <property type="entry name" value="ABC_tran"/>
    <property type="match status" value="1"/>
</dbReference>
<dbReference type="PANTHER" id="PTHR42781">
    <property type="entry name" value="SPERMIDINE/PUTRESCINE IMPORT ATP-BINDING PROTEIN POTA"/>
    <property type="match status" value="1"/>
</dbReference>
<evidence type="ECO:0000313" key="5">
    <source>
        <dbReference type="EMBL" id="PJF46585.1"/>
    </source>
</evidence>
<dbReference type="Pfam" id="PF08402">
    <property type="entry name" value="TOBE_2"/>
    <property type="match status" value="1"/>
</dbReference>
<dbReference type="GO" id="GO:0140359">
    <property type="term" value="F:ABC-type transporter activity"/>
    <property type="evidence" value="ECO:0007669"/>
    <property type="project" value="UniProtKB-ARBA"/>
</dbReference>
<dbReference type="FunFam" id="3.40.50.300:FF:000042">
    <property type="entry name" value="Maltose/maltodextrin ABC transporter, ATP-binding protein"/>
    <property type="match status" value="1"/>
</dbReference>
<dbReference type="Proteomes" id="UP000230790">
    <property type="component" value="Unassembled WGS sequence"/>
</dbReference>
<dbReference type="InterPro" id="IPR003593">
    <property type="entry name" value="AAA+_ATPase"/>
</dbReference>
<dbReference type="PROSITE" id="PS50893">
    <property type="entry name" value="ABC_TRANSPORTER_2"/>
    <property type="match status" value="1"/>
</dbReference>
<dbReference type="Gene3D" id="2.40.50.100">
    <property type="match status" value="1"/>
</dbReference>
<comment type="caution">
    <text evidence="5">The sequence shown here is derived from an EMBL/GenBank/DDBJ whole genome shotgun (WGS) entry which is preliminary data.</text>
</comment>
<evidence type="ECO:0000313" key="6">
    <source>
        <dbReference type="Proteomes" id="UP000230790"/>
    </source>
</evidence>
<sequence>MTQAHALALEGVTKVFETPEGRLVTAADNVSLTIGQGEFVTLLGPSGCGKTTTLRLIAGFEFPTSGRILLDGKDIAHTPPNKREMAMVFQSYALFPHLTVFENIAYGLRLRRKPPAEIERAVREMLALVNLVGLEQRRPAALSGGQQQRVALARAMVIQPKVLLFDEPLSNLDAKLRVSLRAEIRQLQKRLGITSVYVTHDQAEAMSLSDRVVVMNAGRVEQVSAPEELYVRPATRFVADFIGRANFLPVHVAHIEDGCAAVQFRGHALRAPAHPSVATGPATLMLRPEVIRLYPYEGGKTRFVGRVRATTYLGHTVEYEVESDGDVLSVTDPEAVWGHIFAEGESVGWDFAAERAYILSH</sequence>
<dbReference type="InterPro" id="IPR013611">
    <property type="entry name" value="Transp-assoc_OB_typ2"/>
</dbReference>
<dbReference type="GO" id="GO:0016887">
    <property type="term" value="F:ATP hydrolysis activity"/>
    <property type="evidence" value="ECO:0007669"/>
    <property type="project" value="InterPro"/>
</dbReference>
<feature type="domain" description="ABC transporter" evidence="4">
    <location>
        <begin position="7"/>
        <end position="242"/>
    </location>
</feature>
<dbReference type="SMART" id="SM00382">
    <property type="entry name" value="AAA"/>
    <property type="match status" value="1"/>
</dbReference>
<dbReference type="GO" id="GO:0005524">
    <property type="term" value="F:ATP binding"/>
    <property type="evidence" value="ECO:0007669"/>
    <property type="project" value="UniProtKB-KW"/>
</dbReference>
<organism evidence="5 6">
    <name type="scientific">Candidatus Thermofonsia Clade 3 bacterium</name>
    <dbReference type="NCBI Taxonomy" id="2364212"/>
    <lineage>
        <taxon>Bacteria</taxon>
        <taxon>Bacillati</taxon>
        <taxon>Chloroflexota</taxon>
        <taxon>Candidatus Thermofontia</taxon>
        <taxon>Candidatus Thermofonsia Clade 3</taxon>
    </lineage>
</organism>
<dbReference type="InterPro" id="IPR027417">
    <property type="entry name" value="P-loop_NTPase"/>
</dbReference>
<dbReference type="InterPro" id="IPR003439">
    <property type="entry name" value="ABC_transporter-like_ATP-bd"/>
</dbReference>
<keyword evidence="2" id="KW-0547">Nucleotide-binding</keyword>
<keyword evidence="3 5" id="KW-0067">ATP-binding</keyword>
<dbReference type="PROSITE" id="PS00211">
    <property type="entry name" value="ABC_TRANSPORTER_1"/>
    <property type="match status" value="1"/>
</dbReference>
<evidence type="ECO:0000256" key="1">
    <source>
        <dbReference type="ARBA" id="ARBA00022448"/>
    </source>
</evidence>
<dbReference type="Gene3D" id="3.40.50.300">
    <property type="entry name" value="P-loop containing nucleotide triphosphate hydrolases"/>
    <property type="match status" value="1"/>
</dbReference>
<dbReference type="InterPro" id="IPR017871">
    <property type="entry name" value="ABC_transporter-like_CS"/>
</dbReference>
<evidence type="ECO:0000256" key="3">
    <source>
        <dbReference type="ARBA" id="ARBA00022840"/>
    </source>
</evidence>
<reference evidence="5 6" key="1">
    <citation type="submission" date="2017-11" db="EMBL/GenBank/DDBJ databases">
        <title>Evolution of Phototrophy in the Chloroflexi Phylum Driven by Horizontal Gene Transfer.</title>
        <authorList>
            <person name="Ward L.M."/>
            <person name="Hemp J."/>
            <person name="Shih P.M."/>
            <person name="Mcglynn S.E."/>
            <person name="Fischer W."/>
        </authorList>
    </citation>
    <scope>NUCLEOTIDE SEQUENCE [LARGE SCALE GENOMIC DNA]</scope>
    <source>
        <strain evidence="5">JP3_7</strain>
    </source>
</reference>
<dbReference type="GO" id="GO:0043190">
    <property type="term" value="C:ATP-binding cassette (ABC) transporter complex"/>
    <property type="evidence" value="ECO:0007669"/>
    <property type="project" value="InterPro"/>
</dbReference>
<evidence type="ECO:0000259" key="4">
    <source>
        <dbReference type="PROSITE" id="PS50893"/>
    </source>
</evidence>
<name>A0A2M8Q9U8_9CHLR</name>
<gene>
    <name evidence="5" type="ORF">CUN48_13050</name>
</gene>
<dbReference type="InterPro" id="IPR050093">
    <property type="entry name" value="ABC_SmlMolc_Importer"/>
</dbReference>
<protein>
    <submittedName>
        <fullName evidence="5">Polyamine ABC transporter ATP-binding protein</fullName>
    </submittedName>
</protein>
<dbReference type="EMBL" id="PGTN01000132">
    <property type="protein sequence ID" value="PJF46585.1"/>
    <property type="molecule type" value="Genomic_DNA"/>
</dbReference>
<evidence type="ECO:0000256" key="2">
    <source>
        <dbReference type="ARBA" id="ARBA00022741"/>
    </source>
</evidence>
<dbReference type="PANTHER" id="PTHR42781:SF4">
    <property type="entry name" value="SPERMIDINE_PUTRESCINE IMPORT ATP-BINDING PROTEIN POTA"/>
    <property type="match status" value="1"/>
</dbReference>
<accession>A0A2M8Q9U8</accession>
<keyword evidence="1" id="KW-0813">Transport</keyword>
<dbReference type="InterPro" id="IPR008995">
    <property type="entry name" value="Mo/tungstate-bd_C_term_dom"/>
</dbReference>
<dbReference type="SUPFAM" id="SSF52540">
    <property type="entry name" value="P-loop containing nucleoside triphosphate hydrolases"/>
    <property type="match status" value="1"/>
</dbReference>
<dbReference type="AlphaFoldDB" id="A0A2M8Q9U8"/>
<dbReference type="SUPFAM" id="SSF50331">
    <property type="entry name" value="MOP-like"/>
    <property type="match status" value="1"/>
</dbReference>